<name>A0A8S1WAI8_PAROT</name>
<evidence type="ECO:0000256" key="1">
    <source>
        <dbReference type="SAM" id="Coils"/>
    </source>
</evidence>
<keyword evidence="1" id="KW-0175">Coiled coil</keyword>
<dbReference type="EMBL" id="CAJJDP010000085">
    <property type="protein sequence ID" value="CAD8185582.1"/>
    <property type="molecule type" value="Genomic_DNA"/>
</dbReference>
<protein>
    <submittedName>
        <fullName evidence="2">Uncharacterized protein</fullName>
    </submittedName>
</protein>
<feature type="coiled-coil region" evidence="1">
    <location>
        <begin position="41"/>
        <end position="97"/>
    </location>
</feature>
<organism evidence="2 3">
    <name type="scientific">Paramecium octaurelia</name>
    <dbReference type="NCBI Taxonomy" id="43137"/>
    <lineage>
        <taxon>Eukaryota</taxon>
        <taxon>Sar</taxon>
        <taxon>Alveolata</taxon>
        <taxon>Ciliophora</taxon>
        <taxon>Intramacronucleata</taxon>
        <taxon>Oligohymenophorea</taxon>
        <taxon>Peniculida</taxon>
        <taxon>Parameciidae</taxon>
        <taxon>Paramecium</taxon>
    </lineage>
</organism>
<dbReference type="Proteomes" id="UP000683925">
    <property type="component" value="Unassembled WGS sequence"/>
</dbReference>
<comment type="caution">
    <text evidence="2">The sequence shown here is derived from an EMBL/GenBank/DDBJ whole genome shotgun (WGS) entry which is preliminary data.</text>
</comment>
<proteinExistence type="predicted"/>
<sequence length="371" mass="44908">MLQFRFILSRVIEVVQYCRIVLRLESKVQIKRKFKNFRFKLENTKQLLLEFRQAVQRLQQQNLIHFFLNQNKRTIYYKRFEEKLEQKKRIYDQKQQHLQQHQLVCRKVEKRSRQIYDLKKVKIRASEFYKISAMNYQIDIVIGNTCLNPLSQLKNFGIYIRILINTIILPHCRRLKDFQMNLIFRKSIFLYQANSSEKVIQQKTPEIAIVIQFHRQRKSSSINKQFFWNFLLSPKLLQIICSIKVNATSIKSIFDIYSNAQFNSVQVYMHCQKLESQLLIGLCPLKQVCQYRQQSNVNYSIQFQAKLQLFDTGRSTVHCSLLWEQKNFEVTKINIGERQLLKEDRQERQMFDQPQQPNYINRYILDLKQQK</sequence>
<gene>
    <name evidence="2" type="ORF">POCTA_138.1.T0860025</name>
</gene>
<keyword evidence="3" id="KW-1185">Reference proteome</keyword>
<dbReference type="AlphaFoldDB" id="A0A8S1WAI8"/>
<reference evidence="2" key="1">
    <citation type="submission" date="2021-01" db="EMBL/GenBank/DDBJ databases">
        <authorList>
            <consortium name="Genoscope - CEA"/>
            <person name="William W."/>
        </authorList>
    </citation>
    <scope>NUCLEOTIDE SEQUENCE</scope>
</reference>
<evidence type="ECO:0000313" key="3">
    <source>
        <dbReference type="Proteomes" id="UP000683925"/>
    </source>
</evidence>
<accession>A0A8S1WAI8</accession>
<evidence type="ECO:0000313" key="2">
    <source>
        <dbReference type="EMBL" id="CAD8185582.1"/>
    </source>
</evidence>